<evidence type="ECO:0000256" key="5">
    <source>
        <dbReference type="ARBA" id="ARBA00022605"/>
    </source>
</evidence>
<dbReference type="CDD" id="cd04261">
    <property type="entry name" value="AAK_AKii-LysC-BS"/>
    <property type="match status" value="1"/>
</dbReference>
<dbReference type="InterPro" id="IPR001341">
    <property type="entry name" value="Asp_kinase"/>
</dbReference>
<dbReference type="Proteomes" id="UP001501600">
    <property type="component" value="Unassembled WGS sequence"/>
</dbReference>
<dbReference type="PANTHER" id="PTHR21499:SF3">
    <property type="entry name" value="ASPARTOKINASE"/>
    <property type="match status" value="1"/>
</dbReference>
<dbReference type="InterPro" id="IPR036393">
    <property type="entry name" value="AceGlu_kinase-like_sf"/>
</dbReference>
<dbReference type="PRINTS" id="PR00474">
    <property type="entry name" value="GLU5KINASE"/>
</dbReference>
<keyword evidence="16" id="KW-1185">Reference proteome</keyword>
<dbReference type="NCBIfam" id="NF005154">
    <property type="entry name" value="PRK06635.1-2"/>
    <property type="match status" value="1"/>
</dbReference>
<feature type="domain" description="ACT" evidence="14">
    <location>
        <begin position="264"/>
        <end position="342"/>
    </location>
</feature>
<evidence type="ECO:0000256" key="10">
    <source>
        <dbReference type="ARBA" id="ARBA00023154"/>
    </source>
</evidence>
<dbReference type="InterPro" id="IPR018042">
    <property type="entry name" value="Aspartate_kinase_CS"/>
</dbReference>
<evidence type="ECO:0000256" key="4">
    <source>
        <dbReference type="ARBA" id="ARBA00010122"/>
    </source>
</evidence>
<evidence type="ECO:0000256" key="6">
    <source>
        <dbReference type="ARBA" id="ARBA00022679"/>
    </source>
</evidence>
<evidence type="ECO:0000256" key="8">
    <source>
        <dbReference type="ARBA" id="ARBA00022777"/>
    </source>
</evidence>
<dbReference type="PROSITE" id="PS51671">
    <property type="entry name" value="ACT"/>
    <property type="match status" value="2"/>
</dbReference>
<evidence type="ECO:0000256" key="9">
    <source>
        <dbReference type="ARBA" id="ARBA00022840"/>
    </source>
</evidence>
<dbReference type="InterPro" id="IPR001048">
    <property type="entry name" value="Asp/Glu/Uridylate_kinase"/>
</dbReference>
<dbReference type="InterPro" id="IPR002912">
    <property type="entry name" value="ACT_dom"/>
</dbReference>
<dbReference type="EMBL" id="BAABLF010000008">
    <property type="protein sequence ID" value="GAA5190798.1"/>
    <property type="molecule type" value="Genomic_DNA"/>
</dbReference>
<evidence type="ECO:0000256" key="12">
    <source>
        <dbReference type="RuleBase" id="RU003448"/>
    </source>
</evidence>
<evidence type="ECO:0000259" key="14">
    <source>
        <dbReference type="PROSITE" id="PS51671"/>
    </source>
</evidence>
<dbReference type="SUPFAM" id="SSF53633">
    <property type="entry name" value="Carbamate kinase-like"/>
    <property type="match status" value="1"/>
</dbReference>
<evidence type="ECO:0000313" key="15">
    <source>
        <dbReference type="EMBL" id="GAA5190798.1"/>
    </source>
</evidence>
<dbReference type="PROSITE" id="PS00324">
    <property type="entry name" value="ASPARTOKINASE"/>
    <property type="match status" value="1"/>
</dbReference>
<evidence type="ECO:0000256" key="2">
    <source>
        <dbReference type="ARBA" id="ARBA00004986"/>
    </source>
</evidence>
<evidence type="ECO:0000256" key="1">
    <source>
        <dbReference type="ARBA" id="ARBA00004766"/>
    </source>
</evidence>
<gene>
    <name evidence="15" type="ORF">GCM10025772_16320</name>
</gene>
<sequence length="406" mass="43323">MALLVQKFGGTSVGSFERIEVVADKLARAYRAGEQLVVVLSAMAGETNRLLGLAKSVAADPDPRELDLLVSTGEQVAISLMAMALQKRGIPARALLGDQAGVLTDSRHGRARITSVEPEPLRTLLAQGVVPVVAGFQGRCPANGVTTLGRGGSDTTAVAIAAALKADECQIFTDVDGVYTTDPRIEPRARKMDTISFEEMLELSSLGAKVLQIRSVEYAGRYNVPLRVLSSFQEGSGTLITYEDSLMDAPQVSGIAFTRDEASLTLVGVPDEANVAAQILTPIEEGGIDVDMIVHTNTGDGKADFTFTVSRTDCNQACRLLQPVLAQFGIDNLKINQDLCKVSVVGVGMKNHTGVASRMFQTLGREGISVQLIATSEIKISVAMEQKYLELAVRSLHKTFDLAADE</sequence>
<dbReference type="EC" id="2.7.2.4" evidence="12"/>
<keyword evidence="8 12" id="KW-0418">Kinase</keyword>
<dbReference type="NCBIfam" id="NF005155">
    <property type="entry name" value="PRK06635.1-4"/>
    <property type="match status" value="1"/>
</dbReference>
<evidence type="ECO:0000313" key="16">
    <source>
        <dbReference type="Proteomes" id="UP001501600"/>
    </source>
</evidence>
<keyword evidence="5 13" id="KW-0028">Amino-acid biosynthesis</keyword>
<evidence type="ECO:0000256" key="3">
    <source>
        <dbReference type="ARBA" id="ARBA00005139"/>
    </source>
</evidence>
<comment type="similarity">
    <text evidence="4 12">Belongs to the aspartokinase family.</text>
</comment>
<proteinExistence type="inferred from homology"/>
<dbReference type="PANTHER" id="PTHR21499">
    <property type="entry name" value="ASPARTATE KINASE"/>
    <property type="match status" value="1"/>
</dbReference>
<keyword evidence="9" id="KW-0067">ATP-binding</keyword>
<keyword evidence="10" id="KW-0457">Lysine biosynthesis</keyword>
<keyword evidence="7" id="KW-0547">Nucleotide-binding</keyword>
<feature type="domain" description="ACT" evidence="14">
    <location>
        <begin position="344"/>
        <end position="406"/>
    </location>
</feature>
<dbReference type="SUPFAM" id="SSF55021">
    <property type="entry name" value="ACT-like"/>
    <property type="match status" value="2"/>
</dbReference>
<evidence type="ECO:0000256" key="7">
    <source>
        <dbReference type="ARBA" id="ARBA00022741"/>
    </source>
</evidence>
<dbReference type="InterPro" id="IPR001057">
    <property type="entry name" value="Glu/AcGlu_kinase"/>
</dbReference>
<dbReference type="InterPro" id="IPR005260">
    <property type="entry name" value="Asp_kin_monofn"/>
</dbReference>
<dbReference type="NCBIfam" id="TIGR00656">
    <property type="entry name" value="asp_kin_monofn"/>
    <property type="match status" value="1"/>
</dbReference>
<dbReference type="InterPro" id="IPR041740">
    <property type="entry name" value="AKii-LysC-BS"/>
</dbReference>
<evidence type="ECO:0000256" key="13">
    <source>
        <dbReference type="RuleBase" id="RU004249"/>
    </source>
</evidence>
<dbReference type="NCBIfam" id="TIGR00657">
    <property type="entry name" value="asp_kinases"/>
    <property type="match status" value="1"/>
</dbReference>
<dbReference type="Pfam" id="PF00696">
    <property type="entry name" value="AA_kinase"/>
    <property type="match status" value="1"/>
</dbReference>
<reference evidence="16" key="1">
    <citation type="journal article" date="2019" name="Int. J. Syst. Evol. Microbiol.">
        <title>The Global Catalogue of Microorganisms (GCM) 10K type strain sequencing project: providing services to taxonomists for standard genome sequencing and annotation.</title>
        <authorList>
            <consortium name="The Broad Institute Genomics Platform"/>
            <consortium name="The Broad Institute Genome Sequencing Center for Infectious Disease"/>
            <person name="Wu L."/>
            <person name="Ma J."/>
        </authorList>
    </citation>
    <scope>NUCLEOTIDE SEQUENCE [LARGE SCALE GENOMIC DNA]</scope>
    <source>
        <strain evidence="16">JCM 18720</strain>
    </source>
</reference>
<dbReference type="GO" id="GO:0016301">
    <property type="term" value="F:kinase activity"/>
    <property type="evidence" value="ECO:0007669"/>
    <property type="project" value="UniProtKB-KW"/>
</dbReference>
<dbReference type="PIRSF" id="PIRSF000726">
    <property type="entry name" value="Asp_kin"/>
    <property type="match status" value="1"/>
</dbReference>
<keyword evidence="6 12" id="KW-0808">Transferase</keyword>
<protein>
    <recommendedName>
        <fullName evidence="12">Aspartokinase</fullName>
        <ecNumber evidence="12">2.7.2.4</ecNumber>
    </recommendedName>
</protein>
<dbReference type="Pfam" id="PF22468">
    <property type="entry name" value="ACT_9"/>
    <property type="match status" value="1"/>
</dbReference>
<dbReference type="CDD" id="cd04913">
    <property type="entry name" value="ACT_AKii-LysC-BS-like_1"/>
    <property type="match status" value="1"/>
</dbReference>
<dbReference type="InterPro" id="IPR054352">
    <property type="entry name" value="ACT_Aspartokinase"/>
</dbReference>
<comment type="catalytic activity">
    <reaction evidence="11 12">
        <text>L-aspartate + ATP = 4-phospho-L-aspartate + ADP</text>
        <dbReference type="Rhea" id="RHEA:23776"/>
        <dbReference type="ChEBI" id="CHEBI:29991"/>
        <dbReference type="ChEBI" id="CHEBI:30616"/>
        <dbReference type="ChEBI" id="CHEBI:57535"/>
        <dbReference type="ChEBI" id="CHEBI:456216"/>
        <dbReference type="EC" id="2.7.2.4"/>
    </reaction>
</comment>
<evidence type="ECO:0000256" key="11">
    <source>
        <dbReference type="ARBA" id="ARBA00047872"/>
    </source>
</evidence>
<dbReference type="RefSeq" id="WP_345316561.1">
    <property type="nucleotide sequence ID" value="NZ_BAABLF010000008.1"/>
</dbReference>
<comment type="pathway">
    <text evidence="2 13">Amino-acid biosynthesis; L-methionine biosynthesis via de novo pathway; L-homoserine from L-aspartate: step 1/3.</text>
</comment>
<comment type="pathway">
    <text evidence="3 13">Amino-acid biosynthesis; L-threonine biosynthesis; L-threonine from L-aspartate: step 1/5.</text>
</comment>
<dbReference type="Gene3D" id="3.40.1160.10">
    <property type="entry name" value="Acetylglutamate kinase-like"/>
    <property type="match status" value="1"/>
</dbReference>
<dbReference type="InterPro" id="IPR045865">
    <property type="entry name" value="ACT-like_dom_sf"/>
</dbReference>
<comment type="pathway">
    <text evidence="1 13">Amino-acid biosynthesis; L-lysine biosynthesis via DAP pathway; (S)-tetrahydrodipicolinate from L-aspartate: step 1/4.</text>
</comment>
<organism evidence="15 16">
    <name type="scientific">Ferrimonas gelatinilytica</name>
    <dbReference type="NCBI Taxonomy" id="1255257"/>
    <lineage>
        <taxon>Bacteria</taxon>
        <taxon>Pseudomonadati</taxon>
        <taxon>Pseudomonadota</taxon>
        <taxon>Gammaproteobacteria</taxon>
        <taxon>Alteromonadales</taxon>
        <taxon>Ferrimonadaceae</taxon>
        <taxon>Ferrimonas</taxon>
    </lineage>
</organism>
<dbReference type="Gene3D" id="3.30.2130.10">
    <property type="entry name" value="VC0802-like"/>
    <property type="match status" value="1"/>
</dbReference>
<name>A0ABP9S331_9GAMM</name>
<comment type="caution">
    <text evidence="15">The sequence shown here is derived from an EMBL/GenBank/DDBJ whole genome shotgun (WGS) entry which is preliminary data.</text>
</comment>
<accession>A0ABP9S331</accession>
<dbReference type="CDD" id="cd04936">
    <property type="entry name" value="ACT_AKii-LysC-BS-like_2"/>
    <property type="match status" value="1"/>
</dbReference>